<proteinExistence type="predicted"/>
<organism evidence="2">
    <name type="scientific">Tanacetum cinerariifolium</name>
    <name type="common">Dalmatian daisy</name>
    <name type="synonym">Chrysanthemum cinerariifolium</name>
    <dbReference type="NCBI Taxonomy" id="118510"/>
    <lineage>
        <taxon>Eukaryota</taxon>
        <taxon>Viridiplantae</taxon>
        <taxon>Streptophyta</taxon>
        <taxon>Embryophyta</taxon>
        <taxon>Tracheophyta</taxon>
        <taxon>Spermatophyta</taxon>
        <taxon>Magnoliopsida</taxon>
        <taxon>eudicotyledons</taxon>
        <taxon>Gunneridae</taxon>
        <taxon>Pentapetalae</taxon>
        <taxon>asterids</taxon>
        <taxon>campanulids</taxon>
        <taxon>Asterales</taxon>
        <taxon>Asteraceae</taxon>
        <taxon>Asteroideae</taxon>
        <taxon>Anthemideae</taxon>
        <taxon>Anthemidinae</taxon>
        <taxon>Tanacetum</taxon>
    </lineage>
</organism>
<evidence type="ECO:0000313" key="2">
    <source>
        <dbReference type="EMBL" id="GEU83424.1"/>
    </source>
</evidence>
<feature type="region of interest" description="Disordered" evidence="1">
    <location>
        <begin position="37"/>
        <end position="81"/>
    </location>
</feature>
<protein>
    <submittedName>
        <fullName evidence="2">Uncharacterized protein</fullName>
    </submittedName>
</protein>
<accession>A0A6L2NFV5</accession>
<dbReference type="EMBL" id="BKCJ010008680">
    <property type="protein sequence ID" value="GEU83424.1"/>
    <property type="molecule type" value="Genomic_DNA"/>
</dbReference>
<feature type="compositionally biased region" description="Basic and acidic residues" evidence="1">
    <location>
        <begin position="58"/>
        <end position="74"/>
    </location>
</feature>
<evidence type="ECO:0000256" key="1">
    <source>
        <dbReference type="SAM" id="MobiDB-lite"/>
    </source>
</evidence>
<gene>
    <name evidence="2" type="ORF">Tci_055402</name>
</gene>
<name>A0A6L2NFV5_TANCI</name>
<sequence length="166" mass="18401">METYASIALVLCDGLGGYDWSDQAEERPNYALMAFTSSSSDSKEWVSDNEEENASQPKNEKQTVRPSIVKKEFVKPSQQEKSTWKIVKKVKHNRALRNQDNKHKESTRRIVPVETSASTALVSCDGLGGYDWSDQAEEGPNYALMAFTSLSSDSKDISSQPAKTSG</sequence>
<comment type="caution">
    <text evidence="2">The sequence shown here is derived from an EMBL/GenBank/DDBJ whole genome shotgun (WGS) entry which is preliminary data.</text>
</comment>
<reference evidence="2" key="1">
    <citation type="journal article" date="2019" name="Sci. Rep.">
        <title>Draft genome of Tanacetum cinerariifolium, the natural source of mosquito coil.</title>
        <authorList>
            <person name="Yamashiro T."/>
            <person name="Shiraishi A."/>
            <person name="Satake H."/>
            <person name="Nakayama K."/>
        </authorList>
    </citation>
    <scope>NUCLEOTIDE SEQUENCE</scope>
</reference>
<dbReference type="AlphaFoldDB" id="A0A6L2NFV5"/>